<evidence type="ECO:0000313" key="2">
    <source>
        <dbReference type="Proteomes" id="UP001066276"/>
    </source>
</evidence>
<name>A0AAV7QU68_PLEWA</name>
<protein>
    <submittedName>
        <fullName evidence="1">Uncharacterized protein</fullName>
    </submittedName>
</protein>
<accession>A0AAV7QU68</accession>
<organism evidence="1 2">
    <name type="scientific">Pleurodeles waltl</name>
    <name type="common">Iberian ribbed newt</name>
    <dbReference type="NCBI Taxonomy" id="8319"/>
    <lineage>
        <taxon>Eukaryota</taxon>
        <taxon>Metazoa</taxon>
        <taxon>Chordata</taxon>
        <taxon>Craniata</taxon>
        <taxon>Vertebrata</taxon>
        <taxon>Euteleostomi</taxon>
        <taxon>Amphibia</taxon>
        <taxon>Batrachia</taxon>
        <taxon>Caudata</taxon>
        <taxon>Salamandroidea</taxon>
        <taxon>Salamandridae</taxon>
        <taxon>Pleurodelinae</taxon>
        <taxon>Pleurodeles</taxon>
    </lineage>
</organism>
<proteinExistence type="predicted"/>
<reference evidence="1" key="1">
    <citation type="journal article" date="2022" name="bioRxiv">
        <title>Sequencing and chromosome-scale assembly of the giantPleurodeles waltlgenome.</title>
        <authorList>
            <person name="Brown T."/>
            <person name="Elewa A."/>
            <person name="Iarovenko S."/>
            <person name="Subramanian E."/>
            <person name="Araus A.J."/>
            <person name="Petzold A."/>
            <person name="Susuki M."/>
            <person name="Suzuki K.-i.T."/>
            <person name="Hayashi T."/>
            <person name="Toyoda A."/>
            <person name="Oliveira C."/>
            <person name="Osipova E."/>
            <person name="Leigh N.D."/>
            <person name="Simon A."/>
            <person name="Yun M.H."/>
        </authorList>
    </citation>
    <scope>NUCLEOTIDE SEQUENCE</scope>
    <source>
        <strain evidence="1">20211129_DDA</strain>
        <tissue evidence="1">Liver</tissue>
    </source>
</reference>
<gene>
    <name evidence="1" type="ORF">NDU88_009643</name>
</gene>
<keyword evidence="2" id="KW-1185">Reference proteome</keyword>
<dbReference type="Proteomes" id="UP001066276">
    <property type="component" value="Chromosome 6"/>
</dbReference>
<comment type="caution">
    <text evidence="1">The sequence shown here is derived from an EMBL/GenBank/DDBJ whole genome shotgun (WGS) entry which is preliminary data.</text>
</comment>
<sequence length="140" mass="15425">MQAQRCGCLIRSPPHRQPVSVLGLRHNSARTLGLALHRCCHSTEGPGPPRGTIKEMRWLRAISCPGVSVWFTHATEEGYSSISKRQLMTLGQVLHSPFQDSTKRENTAERLKWTVCSSKNVLLGEAAQGESKDPSTIGHP</sequence>
<dbReference type="AlphaFoldDB" id="A0AAV7QU68"/>
<evidence type="ECO:0000313" key="1">
    <source>
        <dbReference type="EMBL" id="KAJ1143334.1"/>
    </source>
</evidence>
<dbReference type="EMBL" id="JANPWB010000010">
    <property type="protein sequence ID" value="KAJ1143334.1"/>
    <property type="molecule type" value="Genomic_DNA"/>
</dbReference>